<dbReference type="InterPro" id="IPR036291">
    <property type="entry name" value="NAD(P)-bd_dom_sf"/>
</dbReference>
<reference evidence="2 3" key="1">
    <citation type="submission" date="2018-03" db="EMBL/GenBank/DDBJ databases">
        <title>Genomic Encyclopedia of Type Strains, Phase III (KMG-III): the genomes of soil and plant-associated and newly described type strains.</title>
        <authorList>
            <person name="Whitman W."/>
        </authorList>
    </citation>
    <scope>NUCLEOTIDE SEQUENCE [LARGE SCALE GENOMIC DNA]</scope>
    <source>
        <strain evidence="2 3">CGMCC 4.7104</strain>
    </source>
</reference>
<dbReference type="PANTHER" id="PTHR43355:SF2">
    <property type="entry name" value="FLAVIN REDUCTASE (NADPH)"/>
    <property type="match status" value="1"/>
</dbReference>
<dbReference type="InterPro" id="IPR016040">
    <property type="entry name" value="NAD(P)-bd_dom"/>
</dbReference>
<proteinExistence type="predicted"/>
<name>A0A2T0MLT1_9ACTN</name>
<dbReference type="Gene3D" id="3.40.50.720">
    <property type="entry name" value="NAD(P)-binding Rossmann-like Domain"/>
    <property type="match status" value="1"/>
</dbReference>
<evidence type="ECO:0000313" key="3">
    <source>
        <dbReference type="Proteomes" id="UP000238312"/>
    </source>
</evidence>
<dbReference type="GO" id="GO:0016646">
    <property type="term" value="F:oxidoreductase activity, acting on the CH-NH group of donors, NAD or NADP as acceptor"/>
    <property type="evidence" value="ECO:0007669"/>
    <property type="project" value="TreeGrafter"/>
</dbReference>
<evidence type="ECO:0000313" key="2">
    <source>
        <dbReference type="EMBL" id="PRX58655.1"/>
    </source>
</evidence>
<protein>
    <recommendedName>
        <fullName evidence="1">NAD(P)-binding domain-containing protein</fullName>
    </recommendedName>
</protein>
<gene>
    <name evidence="2" type="ORF">B0I32_122117</name>
</gene>
<feature type="domain" description="NAD(P)-binding" evidence="1">
    <location>
        <begin position="13"/>
        <end position="193"/>
    </location>
</feature>
<accession>A0A2T0MLT1</accession>
<evidence type="ECO:0000259" key="1">
    <source>
        <dbReference type="Pfam" id="PF13460"/>
    </source>
</evidence>
<dbReference type="SUPFAM" id="SSF51735">
    <property type="entry name" value="NAD(P)-binding Rossmann-fold domains"/>
    <property type="match status" value="1"/>
</dbReference>
<dbReference type="AlphaFoldDB" id="A0A2T0MLT1"/>
<dbReference type="Proteomes" id="UP000238312">
    <property type="component" value="Unassembled WGS sequence"/>
</dbReference>
<organism evidence="2 3">
    <name type="scientific">Nonomuraea fuscirosea</name>
    <dbReference type="NCBI Taxonomy" id="1291556"/>
    <lineage>
        <taxon>Bacteria</taxon>
        <taxon>Bacillati</taxon>
        <taxon>Actinomycetota</taxon>
        <taxon>Actinomycetes</taxon>
        <taxon>Streptosporangiales</taxon>
        <taxon>Streptosporangiaceae</taxon>
        <taxon>Nonomuraea</taxon>
    </lineage>
</organism>
<comment type="caution">
    <text evidence="2">The sequence shown here is derived from an EMBL/GenBank/DDBJ whole genome shotgun (WGS) entry which is preliminary data.</text>
</comment>
<sequence length="206" mass="22075">MDTLDRMKILLFGATGMVGQRIAAELSDRGHEVTGVSRRGPVKGDIHDTATLAKGYDAVISAIGPARDVDEPEQPFLDANRALLDGLRAAGVSRVIVVGGAGSLQVAPGLDLVDTPEFPDAYKKEALAARSALRMYREVDDLDWTFVCPAIVIAPGERTGTFRVGGDELMSDDEGNSFISAEDFAVAIAEEVERDANPRRRISVAY</sequence>
<dbReference type="Pfam" id="PF13460">
    <property type="entry name" value="NAD_binding_10"/>
    <property type="match status" value="1"/>
</dbReference>
<dbReference type="PANTHER" id="PTHR43355">
    <property type="entry name" value="FLAVIN REDUCTASE (NADPH)"/>
    <property type="match status" value="1"/>
</dbReference>
<dbReference type="InterPro" id="IPR051606">
    <property type="entry name" value="Polyketide_Oxido-like"/>
</dbReference>
<keyword evidence="3" id="KW-1185">Reference proteome</keyword>
<dbReference type="EMBL" id="PVNG01000022">
    <property type="protein sequence ID" value="PRX58655.1"/>
    <property type="molecule type" value="Genomic_DNA"/>
</dbReference>